<comment type="subcellular location">
    <subcellularLocation>
        <location evidence="1">Membrane</location>
        <topology evidence="1">Multi-pass membrane protein</topology>
    </subcellularLocation>
</comment>
<feature type="transmembrane region" description="Helical" evidence="5">
    <location>
        <begin position="39"/>
        <end position="56"/>
    </location>
</feature>
<proteinExistence type="predicted"/>
<dbReference type="Proteomes" id="UP000810171">
    <property type="component" value="Unassembled WGS sequence"/>
</dbReference>
<sequence>MMTTPLVQGALLILLSEWALVASGIIIRQLSDHLPTEVLVFLRNSLGLLWMLPWMIRKGRRGLPTQRLHLHLLRALVGVTAMSCLYYAWANLTLAQAALLKQTSPFFVPIIAFFWLQERINAAVRWAILVGFMGVMLILQPGTASFSLAVVVALVGAALGATAKVCIRAMRSTESPQQIVFYFALFGSLFAAIPAWNSWVMPGATDWLWLLALAAASTLAQLLLSRAYGLAGAGVLGPFTYASIPFAALAGWLIWDESLGWLTLGGMALVVLGGMLTLRGQAKARAG</sequence>
<comment type="caution">
    <text evidence="7">The sequence shown here is derived from an EMBL/GenBank/DDBJ whole genome shotgun (WGS) entry which is preliminary data.</text>
</comment>
<keyword evidence="4 5" id="KW-0472">Membrane</keyword>
<name>A0ABS3ZBZ0_9GAMM</name>
<protein>
    <submittedName>
        <fullName evidence="7">DMT family transporter</fullName>
    </submittedName>
</protein>
<keyword evidence="8" id="KW-1185">Reference proteome</keyword>
<gene>
    <name evidence="7" type="ORF">H9C73_10555</name>
</gene>
<feature type="transmembrane region" description="Helical" evidence="5">
    <location>
        <begin position="179"/>
        <end position="201"/>
    </location>
</feature>
<dbReference type="InterPro" id="IPR000620">
    <property type="entry name" value="EamA_dom"/>
</dbReference>
<dbReference type="EMBL" id="JACVEW010000015">
    <property type="protein sequence ID" value="MBP0049179.1"/>
    <property type="molecule type" value="Genomic_DNA"/>
</dbReference>
<feature type="domain" description="EamA" evidence="6">
    <location>
        <begin position="149"/>
        <end position="278"/>
    </location>
</feature>
<feature type="transmembrane region" description="Helical" evidence="5">
    <location>
        <begin position="146"/>
        <end position="167"/>
    </location>
</feature>
<evidence type="ECO:0000259" key="6">
    <source>
        <dbReference type="Pfam" id="PF00892"/>
    </source>
</evidence>
<organism evidence="7 8">
    <name type="scientific">Marinobacterium alkalitolerans</name>
    <dbReference type="NCBI Taxonomy" id="1542925"/>
    <lineage>
        <taxon>Bacteria</taxon>
        <taxon>Pseudomonadati</taxon>
        <taxon>Pseudomonadota</taxon>
        <taxon>Gammaproteobacteria</taxon>
        <taxon>Oceanospirillales</taxon>
        <taxon>Oceanospirillaceae</taxon>
        <taxon>Marinobacterium</taxon>
    </lineage>
</organism>
<accession>A0ABS3ZBZ0</accession>
<feature type="transmembrane region" description="Helical" evidence="5">
    <location>
        <begin position="236"/>
        <end position="255"/>
    </location>
</feature>
<feature type="transmembrane region" description="Helical" evidence="5">
    <location>
        <begin position="207"/>
        <end position="224"/>
    </location>
</feature>
<evidence type="ECO:0000313" key="8">
    <source>
        <dbReference type="Proteomes" id="UP000810171"/>
    </source>
</evidence>
<keyword evidence="2 5" id="KW-0812">Transmembrane</keyword>
<evidence type="ECO:0000256" key="1">
    <source>
        <dbReference type="ARBA" id="ARBA00004141"/>
    </source>
</evidence>
<feature type="transmembrane region" description="Helical" evidence="5">
    <location>
        <begin position="95"/>
        <end position="116"/>
    </location>
</feature>
<evidence type="ECO:0000256" key="5">
    <source>
        <dbReference type="SAM" id="Phobius"/>
    </source>
</evidence>
<reference evidence="7 8" key="1">
    <citation type="submission" date="2020-09" db="EMBL/GenBank/DDBJ databases">
        <authorList>
            <person name="Tanuku N.R.S."/>
        </authorList>
    </citation>
    <scope>NUCLEOTIDE SEQUENCE [LARGE SCALE GENOMIC DNA]</scope>
    <source>
        <strain evidence="7 8">AK62</strain>
    </source>
</reference>
<evidence type="ECO:0000313" key="7">
    <source>
        <dbReference type="EMBL" id="MBP0049179.1"/>
    </source>
</evidence>
<feature type="transmembrane region" description="Helical" evidence="5">
    <location>
        <begin position="123"/>
        <end position="140"/>
    </location>
</feature>
<keyword evidence="3 5" id="KW-1133">Transmembrane helix</keyword>
<feature type="domain" description="EamA" evidence="6">
    <location>
        <begin position="9"/>
        <end position="139"/>
    </location>
</feature>
<dbReference type="InterPro" id="IPR037185">
    <property type="entry name" value="EmrE-like"/>
</dbReference>
<dbReference type="SUPFAM" id="SSF103481">
    <property type="entry name" value="Multidrug resistance efflux transporter EmrE"/>
    <property type="match status" value="2"/>
</dbReference>
<dbReference type="Pfam" id="PF00892">
    <property type="entry name" value="EamA"/>
    <property type="match status" value="2"/>
</dbReference>
<evidence type="ECO:0000256" key="2">
    <source>
        <dbReference type="ARBA" id="ARBA00022692"/>
    </source>
</evidence>
<dbReference type="PANTHER" id="PTHR22911">
    <property type="entry name" value="ACYL-MALONYL CONDENSING ENZYME-RELATED"/>
    <property type="match status" value="1"/>
</dbReference>
<evidence type="ECO:0000256" key="3">
    <source>
        <dbReference type="ARBA" id="ARBA00022989"/>
    </source>
</evidence>
<feature type="transmembrane region" description="Helical" evidence="5">
    <location>
        <begin position="68"/>
        <end position="89"/>
    </location>
</feature>
<evidence type="ECO:0000256" key="4">
    <source>
        <dbReference type="ARBA" id="ARBA00023136"/>
    </source>
</evidence>
<feature type="transmembrane region" description="Helical" evidence="5">
    <location>
        <begin position="261"/>
        <end position="278"/>
    </location>
</feature>
<dbReference type="PANTHER" id="PTHR22911:SF6">
    <property type="entry name" value="SOLUTE CARRIER FAMILY 35 MEMBER G1"/>
    <property type="match status" value="1"/>
</dbReference>